<name>A0A2K9LQJ8_9GAMM</name>
<evidence type="ECO:0000313" key="9">
    <source>
        <dbReference type="Proteomes" id="UP000235116"/>
    </source>
</evidence>
<dbReference type="Pfam" id="PF00563">
    <property type="entry name" value="EAL"/>
    <property type="match status" value="1"/>
</dbReference>
<sequence length="715" mass="79312">MKQSILIVDDQKANLVALEATLSELEDVEIIAATSGPEALSILLKQSVAMVLLDVQMPGMDGFEVASYMRQRSKSRHIPIIFLTAINKEEGYLFKGYENGGVDFLFKPFDPFVLLSKVRIFLELDGRQRQLEEALSKLKQVRTSNEVLLRSVGEGIIGVCLKGTITFVNPAAEMILGVHSSALIGEPLYQAVIVSTHNAGRAGWQDTKLYKACSEGKAYHSDVGVFRSYHNKMLPVEYTASPTHSPSGQFDGAVIVFKDITERKKIEEKLHYMAQYDALTELGNRNLFNSALNNSITYSDHSGQAFALLFMDLDRFKQVNDSMGHDAGDELLKEVALRVNRCIRDSDILCRLGGDEFTVIINGEFAEKASVRVSEKLIHSLSQPFEIFGQELYVGASIGIVYYPELGKDSSELIRNADMAMYQAKHEGRNRYRVFEPNMKTQVEESMALEVELRRAVENMDFKLHYQPKFDMTTGEIVGAEALLRWWVGGKPVSPVTFIPIAEETGLINGIGRWVFETAAKQVQVWSTMFDLPDGFRISVNMSVQQLQDPDLLDTLSDFISKCNIQSELLEIEITESLFLERTEINLRNLAGIRELGPGIALDDFGTGYSSMGYLAQLPLTVLKIDKTFVDNVHQPQGSAIISAVVALAKGLGVEVIAEGVEQEDQAKKLIELGCVTAQGFYYSQPIPAEDLEVLLEQSLLRLAAPLEGTTGSSS</sequence>
<dbReference type="SMART" id="SM00267">
    <property type="entry name" value="GGDEF"/>
    <property type="match status" value="1"/>
</dbReference>
<dbReference type="InterPro" id="IPR035965">
    <property type="entry name" value="PAS-like_dom_sf"/>
</dbReference>
<dbReference type="SMART" id="SM00448">
    <property type="entry name" value="REC"/>
    <property type="match status" value="1"/>
</dbReference>
<proteinExistence type="predicted"/>
<evidence type="ECO:0000259" key="6">
    <source>
        <dbReference type="PROSITE" id="PS50883"/>
    </source>
</evidence>
<dbReference type="SUPFAM" id="SSF52172">
    <property type="entry name" value="CheY-like"/>
    <property type="match status" value="1"/>
</dbReference>
<dbReference type="InterPro" id="IPR001633">
    <property type="entry name" value="EAL_dom"/>
</dbReference>
<dbReference type="Pfam" id="PF00989">
    <property type="entry name" value="PAS"/>
    <property type="match status" value="1"/>
</dbReference>
<dbReference type="PROSITE" id="PS50110">
    <property type="entry name" value="RESPONSE_REGULATORY"/>
    <property type="match status" value="1"/>
</dbReference>
<dbReference type="RefSeq" id="WP_101895883.1">
    <property type="nucleotide sequence ID" value="NZ_CP022684.1"/>
</dbReference>
<dbReference type="InterPro" id="IPR035919">
    <property type="entry name" value="EAL_sf"/>
</dbReference>
<dbReference type="KEGG" id="kak:Kalk_19675"/>
<reference evidence="9" key="1">
    <citation type="submission" date="2017-08" db="EMBL/GenBank/DDBJ databases">
        <title>Direct submision.</title>
        <authorList>
            <person name="Kim S.-J."/>
            <person name="Rhee S.-K."/>
        </authorList>
    </citation>
    <scope>NUCLEOTIDE SEQUENCE [LARGE SCALE GENOMIC DNA]</scope>
    <source>
        <strain evidence="9">GI5</strain>
    </source>
</reference>
<dbReference type="InterPro" id="IPR000700">
    <property type="entry name" value="PAS-assoc_C"/>
</dbReference>
<dbReference type="Gene3D" id="3.40.50.2300">
    <property type="match status" value="1"/>
</dbReference>
<dbReference type="PANTHER" id="PTHR44757">
    <property type="entry name" value="DIGUANYLATE CYCLASE DGCP"/>
    <property type="match status" value="1"/>
</dbReference>
<feature type="domain" description="EAL" evidence="6">
    <location>
        <begin position="446"/>
        <end position="700"/>
    </location>
</feature>
<dbReference type="InterPro" id="IPR011006">
    <property type="entry name" value="CheY-like_superfamily"/>
</dbReference>
<keyword evidence="9" id="KW-1185">Reference proteome</keyword>
<dbReference type="InterPro" id="IPR001789">
    <property type="entry name" value="Sig_transdc_resp-reg_receiver"/>
</dbReference>
<dbReference type="PANTHER" id="PTHR44757:SF2">
    <property type="entry name" value="BIOFILM ARCHITECTURE MAINTENANCE PROTEIN MBAA"/>
    <property type="match status" value="1"/>
</dbReference>
<feature type="domain" description="PAS" evidence="4">
    <location>
        <begin position="148"/>
        <end position="186"/>
    </location>
</feature>
<dbReference type="Proteomes" id="UP000235116">
    <property type="component" value="Chromosome"/>
</dbReference>
<evidence type="ECO:0000259" key="3">
    <source>
        <dbReference type="PROSITE" id="PS50110"/>
    </source>
</evidence>
<dbReference type="CDD" id="cd01948">
    <property type="entry name" value="EAL"/>
    <property type="match status" value="1"/>
</dbReference>
<dbReference type="FunFam" id="3.30.70.270:FF:000001">
    <property type="entry name" value="Diguanylate cyclase domain protein"/>
    <property type="match status" value="1"/>
</dbReference>
<dbReference type="InterPro" id="IPR029787">
    <property type="entry name" value="Nucleotide_cyclase"/>
</dbReference>
<dbReference type="PROSITE" id="PS50887">
    <property type="entry name" value="GGDEF"/>
    <property type="match status" value="1"/>
</dbReference>
<dbReference type="NCBIfam" id="TIGR00229">
    <property type="entry name" value="sensory_box"/>
    <property type="match status" value="1"/>
</dbReference>
<evidence type="ECO:0000313" key="8">
    <source>
        <dbReference type="EMBL" id="AUM14510.1"/>
    </source>
</evidence>
<dbReference type="SMART" id="SM00091">
    <property type="entry name" value="PAS"/>
    <property type="match status" value="1"/>
</dbReference>
<feature type="domain" description="GGDEF" evidence="7">
    <location>
        <begin position="304"/>
        <end position="437"/>
    </location>
</feature>
<evidence type="ECO:0008006" key="10">
    <source>
        <dbReference type="Google" id="ProtNLM"/>
    </source>
</evidence>
<dbReference type="Pfam" id="PF00990">
    <property type="entry name" value="GGDEF"/>
    <property type="match status" value="1"/>
</dbReference>
<dbReference type="Gene3D" id="3.30.70.270">
    <property type="match status" value="1"/>
</dbReference>
<dbReference type="GO" id="GO:0003824">
    <property type="term" value="F:catalytic activity"/>
    <property type="evidence" value="ECO:0007669"/>
    <property type="project" value="UniProtKB-ARBA"/>
</dbReference>
<dbReference type="Gene3D" id="3.20.20.450">
    <property type="entry name" value="EAL domain"/>
    <property type="match status" value="1"/>
</dbReference>
<organism evidence="8 9">
    <name type="scientific">Ketobacter alkanivorans</name>
    <dbReference type="NCBI Taxonomy" id="1917421"/>
    <lineage>
        <taxon>Bacteria</taxon>
        <taxon>Pseudomonadati</taxon>
        <taxon>Pseudomonadota</taxon>
        <taxon>Gammaproteobacteria</taxon>
        <taxon>Pseudomonadales</taxon>
        <taxon>Ketobacteraceae</taxon>
        <taxon>Ketobacter</taxon>
    </lineage>
</organism>
<feature type="modified residue" description="4-aspartylphosphate" evidence="2">
    <location>
        <position position="54"/>
    </location>
</feature>
<evidence type="ECO:0000256" key="1">
    <source>
        <dbReference type="ARBA" id="ARBA00001946"/>
    </source>
</evidence>
<feature type="domain" description="PAC" evidence="5">
    <location>
        <begin position="219"/>
        <end position="272"/>
    </location>
</feature>
<dbReference type="SMART" id="SM00052">
    <property type="entry name" value="EAL"/>
    <property type="match status" value="1"/>
</dbReference>
<dbReference type="InterPro" id="IPR013767">
    <property type="entry name" value="PAS_fold"/>
</dbReference>
<dbReference type="SUPFAM" id="SSF55785">
    <property type="entry name" value="PYP-like sensor domain (PAS domain)"/>
    <property type="match status" value="1"/>
</dbReference>
<dbReference type="InterPro" id="IPR000160">
    <property type="entry name" value="GGDEF_dom"/>
</dbReference>
<evidence type="ECO:0000259" key="5">
    <source>
        <dbReference type="PROSITE" id="PS50113"/>
    </source>
</evidence>
<dbReference type="InterPro" id="IPR043128">
    <property type="entry name" value="Rev_trsase/Diguanyl_cyclase"/>
</dbReference>
<dbReference type="NCBIfam" id="TIGR00254">
    <property type="entry name" value="GGDEF"/>
    <property type="match status" value="1"/>
</dbReference>
<accession>A0A2K9LQJ8</accession>
<evidence type="ECO:0000259" key="4">
    <source>
        <dbReference type="PROSITE" id="PS50112"/>
    </source>
</evidence>
<dbReference type="PROSITE" id="PS50113">
    <property type="entry name" value="PAC"/>
    <property type="match status" value="1"/>
</dbReference>
<protein>
    <recommendedName>
        <fullName evidence="10">Two-component system response regulator</fullName>
    </recommendedName>
</protein>
<dbReference type="PROSITE" id="PS50883">
    <property type="entry name" value="EAL"/>
    <property type="match status" value="1"/>
</dbReference>
<dbReference type="InterPro" id="IPR000014">
    <property type="entry name" value="PAS"/>
</dbReference>
<dbReference type="GO" id="GO:0006355">
    <property type="term" value="P:regulation of DNA-templated transcription"/>
    <property type="evidence" value="ECO:0007669"/>
    <property type="project" value="InterPro"/>
</dbReference>
<feature type="domain" description="Response regulatory" evidence="3">
    <location>
        <begin position="4"/>
        <end position="122"/>
    </location>
</feature>
<evidence type="ECO:0000256" key="2">
    <source>
        <dbReference type="PROSITE-ProRule" id="PRU00169"/>
    </source>
</evidence>
<keyword evidence="2" id="KW-0597">Phosphoprotein</keyword>
<evidence type="ECO:0000259" key="7">
    <source>
        <dbReference type="PROSITE" id="PS50887"/>
    </source>
</evidence>
<gene>
    <name evidence="8" type="ORF">Kalk_19675</name>
</gene>
<dbReference type="AlphaFoldDB" id="A0A2K9LQJ8"/>
<dbReference type="OrthoDB" id="9816034at2"/>
<dbReference type="CDD" id="cd00130">
    <property type="entry name" value="PAS"/>
    <property type="match status" value="1"/>
</dbReference>
<dbReference type="Pfam" id="PF00072">
    <property type="entry name" value="Response_reg"/>
    <property type="match status" value="1"/>
</dbReference>
<dbReference type="SUPFAM" id="SSF141868">
    <property type="entry name" value="EAL domain-like"/>
    <property type="match status" value="1"/>
</dbReference>
<comment type="cofactor">
    <cofactor evidence="1">
        <name>Mg(2+)</name>
        <dbReference type="ChEBI" id="CHEBI:18420"/>
    </cofactor>
</comment>
<dbReference type="InterPro" id="IPR052155">
    <property type="entry name" value="Biofilm_reg_signaling"/>
</dbReference>
<dbReference type="SUPFAM" id="SSF55073">
    <property type="entry name" value="Nucleotide cyclase"/>
    <property type="match status" value="1"/>
</dbReference>
<dbReference type="GO" id="GO:0000160">
    <property type="term" value="P:phosphorelay signal transduction system"/>
    <property type="evidence" value="ECO:0007669"/>
    <property type="project" value="InterPro"/>
</dbReference>
<dbReference type="EMBL" id="CP022684">
    <property type="protein sequence ID" value="AUM14510.1"/>
    <property type="molecule type" value="Genomic_DNA"/>
</dbReference>
<dbReference type="PROSITE" id="PS50112">
    <property type="entry name" value="PAS"/>
    <property type="match status" value="1"/>
</dbReference>
<dbReference type="CDD" id="cd01949">
    <property type="entry name" value="GGDEF"/>
    <property type="match status" value="1"/>
</dbReference>
<dbReference type="Gene3D" id="3.30.450.20">
    <property type="entry name" value="PAS domain"/>
    <property type="match status" value="1"/>
</dbReference>